<keyword evidence="5" id="KW-0378">Hydrolase</keyword>
<proteinExistence type="predicted"/>
<evidence type="ECO:0000256" key="7">
    <source>
        <dbReference type="SAM" id="MobiDB-lite"/>
    </source>
</evidence>
<evidence type="ECO:0000259" key="8">
    <source>
        <dbReference type="PROSITE" id="PS50994"/>
    </source>
</evidence>
<dbReference type="HOGENOM" id="CLU_243835_0_0_1"/>
<feature type="region of interest" description="Disordered" evidence="7">
    <location>
        <begin position="975"/>
        <end position="994"/>
    </location>
</feature>
<dbReference type="InterPro" id="IPR001584">
    <property type="entry name" value="Integrase_cat-core"/>
</dbReference>
<keyword evidence="6" id="KW-0695">RNA-directed DNA polymerase</keyword>
<feature type="non-terminal residue" evidence="9">
    <location>
        <position position="1"/>
    </location>
</feature>
<dbReference type="Pfam" id="PF17921">
    <property type="entry name" value="Integrase_H2C2"/>
    <property type="match status" value="1"/>
</dbReference>
<dbReference type="GO" id="GO:0015074">
    <property type="term" value="P:DNA integration"/>
    <property type="evidence" value="ECO:0007669"/>
    <property type="project" value="InterPro"/>
</dbReference>
<sequence>NYRLGAVLRQKNEKGNEVRYGISEKEMLAVYWGIKKFEYELRGRKFKIRTDHKALVEIRNKPYFNNNRINRWIEKIQEFDFTIEYRKPELMIVADTLSRINMEEDGKQAKIKERTRKRKEGNNIGNLIVVGKTANEIVTREIKEKYYWPGIKKVITVIIKKCEKCQIYSRKSIGGCEFVDTTRYLEKVAIDFRDLGKYVLKGKREKEIITDNGKEFINEDFRRLCRSLEIKHRQVSVEAHRSNGRIERVIGTLRESILKSEKETFKEKVMSSIERYNRSYHTGIKRTPIEALEDKTGHVMIENSPQDNYGKKTNSKTSTRKKCGNDSYLVKLGNGILTNQKKLKQKIMLMAEDVNVSTTSTSVSLTTHLESVNFSEKEWPQQALLSASDVFNAMFSTNSLQPVMENSQRICVEDMENARKIPSLKIDILRLEAVIKSVGFYIDKHPSCNMTDIDVTRKEVKPSVWKESILKKIESINAKLSVKEKLNLKLCLHHDISKAIASIDNTIKASKEIKSFWSTIYLQIIFPAYAEFQDIIKYLPNWKASGCNGIKHLIPKGTSTRGSDYRPITCIYAIDCREAKEQALLNIAINKENRNLFKTMWIYIVEFLRATVKQWHIEIRLKRKYYKVFKKDVQIDSQSFVNREKSANICIGFEEDAVIIESSQGYKYLSIIEDSSSVIKILKLVERLCMTKLNGINMIRAINKHAISVINYHVGLLKLELEEHKKHNFEIRQVLIKHHIHLQPACKEIYLPRSKIRRGLACVENRSENMLLNKYNSLSEFRNSSLRRAVILKEEENNKSHLSQIIGYLWNKYELSGIVTTRMLIIKKRTNHGNEHKDSSTLLVKENNQTRSEATYCFFRSHRKTMDYLATKCDRTLSFDYTRRHNKVVKCTHLLLCKKYGLKKTNKIRSHSVQLVISTDIKIRKQEKFNCQIGLIYKSKTKIISYVMTWDVVNTNILRSIYLVIIDEENNDAGEEEVERQMEKENNDPEDLTGGNKGEIKKYHKISSVPEHEANIGNNGIIMVSIISKCWIHLILILKNVLELYEDRYILFKQIAKAALFSASRKTMSIKSFIRLSLPHYKSRSKKLRCKQSGLRFFNNLSHEEHDGYCNNFAFCTAIIQKLYSEKIALLSNKKMITLLLYGLIINVPKYLLKVISKSFYRSTVYEDTGSVDKVKAINDDSLEVSGLHGEEVDESLLNEYICTLPNSSLEYDKVFKLITCMSKLTIKCVTAVMHLMVERVLRAKEQMLINIMLIKPISLIWKLYELMLRRHIKSNNGTALSLLFVTFMECYSKSSTTFTRRLKLNLMMAIKPVINFYSLTIKAIFQEFKSCGLEMNTEKSATNSVISSHEGYKYLGIIESKIGKNIDDTDTVEKILYVKLVNEFAISQINYFFKKIDNASKERLYLSRNESGRGLNIVDINDEQILFRRKAILFTEKAKNHTCTLKHGSIQPREEDALCAFQDRNSFLEKGLKYYMDTQCDRKFKSKKIRNHSLQKFISNKLIMEKFKKEILIVEVGITSFNNLRAVEKKIIIGMICLLITTNNICYKMGDDINFYKQYKDELNIDSRTTSYVLSRVVKMTLKSISMKARRGEHINENERVIKKKELEKLNL</sequence>
<dbReference type="SUPFAM" id="SSF53098">
    <property type="entry name" value="Ribonuclease H-like"/>
    <property type="match status" value="1"/>
</dbReference>
<keyword evidence="3" id="KW-0540">Nuclease</keyword>
<evidence type="ECO:0000256" key="4">
    <source>
        <dbReference type="ARBA" id="ARBA00022759"/>
    </source>
</evidence>
<dbReference type="Gene3D" id="3.30.420.10">
    <property type="entry name" value="Ribonuclease H-like superfamily/Ribonuclease H"/>
    <property type="match status" value="1"/>
</dbReference>
<evidence type="ECO:0000256" key="6">
    <source>
        <dbReference type="ARBA" id="ARBA00022918"/>
    </source>
</evidence>
<evidence type="ECO:0000256" key="2">
    <source>
        <dbReference type="ARBA" id="ARBA00022695"/>
    </source>
</evidence>
<evidence type="ECO:0000256" key="3">
    <source>
        <dbReference type="ARBA" id="ARBA00022722"/>
    </source>
</evidence>
<dbReference type="SUPFAM" id="SSF56672">
    <property type="entry name" value="DNA/RNA polymerases"/>
    <property type="match status" value="1"/>
</dbReference>
<dbReference type="InterPro" id="IPR050951">
    <property type="entry name" value="Retrovirus_Pol_polyprotein"/>
</dbReference>
<dbReference type="InterPro" id="IPR041588">
    <property type="entry name" value="Integrase_H2C2"/>
</dbReference>
<dbReference type="InterPro" id="IPR012337">
    <property type="entry name" value="RNaseH-like_sf"/>
</dbReference>
<dbReference type="InterPro" id="IPR043502">
    <property type="entry name" value="DNA/RNA_pol_sf"/>
</dbReference>
<dbReference type="VEuPathDB" id="MicrosporidiaDB:NAPIS_ORF02433"/>
<evidence type="ECO:0000313" key="9">
    <source>
        <dbReference type="EMBL" id="EQB60017.1"/>
    </source>
</evidence>
<dbReference type="Proteomes" id="UP000053780">
    <property type="component" value="Unassembled WGS sequence"/>
</dbReference>
<protein>
    <submittedName>
        <fullName evidence="9">Enzymatic polyprotein endonuclease reverse</fullName>
    </submittedName>
</protein>
<reference evidence="9 10" key="1">
    <citation type="journal article" date="2013" name="BMC Genomics">
        <title>Genome sequencing and comparative genomics of honey bee microsporidia, Nosema apis reveal novel insights into host-parasite interactions.</title>
        <authorList>
            <person name="Chen Yp."/>
            <person name="Pettis J.S."/>
            <person name="Zhao Y."/>
            <person name="Liu X."/>
            <person name="Tallon L.J."/>
            <person name="Sadzewicz L.D."/>
            <person name="Li R."/>
            <person name="Zheng H."/>
            <person name="Huang S."/>
            <person name="Zhang X."/>
            <person name="Hamilton M.C."/>
            <person name="Pernal S.F."/>
            <person name="Melathopoulos A.P."/>
            <person name="Yan X."/>
            <person name="Evans J.D."/>
        </authorList>
    </citation>
    <scope>NUCLEOTIDE SEQUENCE [LARGE SCALE GENOMIC DNA]</scope>
    <source>
        <strain evidence="9 10">BRL 01</strain>
    </source>
</reference>
<dbReference type="Gene3D" id="1.10.340.70">
    <property type="match status" value="1"/>
</dbReference>
<feature type="domain" description="Integrase catalytic" evidence="8">
    <location>
        <begin position="206"/>
        <end position="296"/>
    </location>
</feature>
<keyword evidence="2" id="KW-0548">Nucleotidyltransferase</keyword>
<dbReference type="InterPro" id="IPR041373">
    <property type="entry name" value="RT_RNaseH"/>
</dbReference>
<accession>T0KXB9</accession>
<dbReference type="GO" id="GO:0003676">
    <property type="term" value="F:nucleic acid binding"/>
    <property type="evidence" value="ECO:0007669"/>
    <property type="project" value="InterPro"/>
</dbReference>
<evidence type="ECO:0000313" key="10">
    <source>
        <dbReference type="Proteomes" id="UP000053780"/>
    </source>
</evidence>
<dbReference type="GO" id="GO:0005634">
    <property type="term" value="C:nucleus"/>
    <property type="evidence" value="ECO:0007669"/>
    <property type="project" value="UniProtKB-ARBA"/>
</dbReference>
<gene>
    <name evidence="9" type="ORF">NAPIS_ORF02433</name>
</gene>
<dbReference type="GO" id="GO:0016787">
    <property type="term" value="F:hydrolase activity"/>
    <property type="evidence" value="ECO:0007669"/>
    <property type="project" value="UniProtKB-KW"/>
</dbReference>
<evidence type="ECO:0000256" key="5">
    <source>
        <dbReference type="ARBA" id="ARBA00022801"/>
    </source>
</evidence>
<keyword evidence="10" id="KW-1185">Reference proteome</keyword>
<evidence type="ECO:0000256" key="1">
    <source>
        <dbReference type="ARBA" id="ARBA00022679"/>
    </source>
</evidence>
<dbReference type="GO" id="GO:0003964">
    <property type="term" value="F:RNA-directed DNA polymerase activity"/>
    <property type="evidence" value="ECO:0007669"/>
    <property type="project" value="UniProtKB-KW"/>
</dbReference>
<organism evidence="9 10">
    <name type="scientific">Vairimorpha apis BRL 01</name>
    <dbReference type="NCBI Taxonomy" id="1037528"/>
    <lineage>
        <taxon>Eukaryota</taxon>
        <taxon>Fungi</taxon>
        <taxon>Fungi incertae sedis</taxon>
        <taxon>Microsporidia</taxon>
        <taxon>Nosematidae</taxon>
        <taxon>Vairimorpha</taxon>
    </lineage>
</organism>
<keyword evidence="1" id="KW-0808">Transferase</keyword>
<dbReference type="OrthoDB" id="2205812at2759"/>
<dbReference type="PROSITE" id="PS50994">
    <property type="entry name" value="INTEGRASE"/>
    <property type="match status" value="1"/>
</dbReference>
<dbReference type="GO" id="GO:0004519">
    <property type="term" value="F:endonuclease activity"/>
    <property type="evidence" value="ECO:0007669"/>
    <property type="project" value="UniProtKB-KW"/>
</dbReference>
<dbReference type="PANTHER" id="PTHR37984:SF15">
    <property type="entry name" value="INTEGRASE CATALYTIC DOMAIN-CONTAINING PROTEIN"/>
    <property type="match status" value="1"/>
</dbReference>
<dbReference type="PANTHER" id="PTHR37984">
    <property type="entry name" value="PROTEIN CBG26694"/>
    <property type="match status" value="1"/>
</dbReference>
<dbReference type="Pfam" id="PF17917">
    <property type="entry name" value="RT_RNaseH"/>
    <property type="match status" value="1"/>
</dbReference>
<name>T0KXB9_9MICR</name>
<keyword evidence="4 9" id="KW-0255">Endonuclease</keyword>
<dbReference type="CDD" id="cd09274">
    <property type="entry name" value="RNase_HI_RT_Ty3"/>
    <property type="match status" value="1"/>
</dbReference>
<dbReference type="EMBL" id="KE647339">
    <property type="protein sequence ID" value="EQB60017.1"/>
    <property type="molecule type" value="Genomic_DNA"/>
</dbReference>
<dbReference type="InterPro" id="IPR036397">
    <property type="entry name" value="RNaseH_sf"/>
</dbReference>